<dbReference type="RefSeq" id="WP_309263678.1">
    <property type="nucleotide sequence ID" value="NZ_JARUHG010000006.1"/>
</dbReference>
<keyword evidence="2" id="KW-1185">Reference proteome</keyword>
<dbReference type="EMBL" id="JARUHG010000006">
    <property type="protein sequence ID" value="MDR0184564.1"/>
    <property type="molecule type" value="Genomic_DNA"/>
</dbReference>
<dbReference type="Proteomes" id="UP001233535">
    <property type="component" value="Unassembled WGS sequence"/>
</dbReference>
<evidence type="ECO:0000313" key="2">
    <source>
        <dbReference type="Proteomes" id="UP001233535"/>
    </source>
</evidence>
<organism evidence="1 2">
    <name type="scientific">Lysobacter arvi</name>
    <dbReference type="NCBI Taxonomy" id="3038776"/>
    <lineage>
        <taxon>Bacteria</taxon>
        <taxon>Pseudomonadati</taxon>
        <taxon>Pseudomonadota</taxon>
        <taxon>Gammaproteobacteria</taxon>
        <taxon>Lysobacterales</taxon>
        <taxon>Lysobacteraceae</taxon>
        <taxon>Lysobacter</taxon>
    </lineage>
</organism>
<gene>
    <name evidence="1" type="ORF">P8609_16490</name>
</gene>
<protein>
    <recommendedName>
        <fullName evidence="3">Sel1 repeat family protein</fullName>
    </recommendedName>
</protein>
<dbReference type="InterPro" id="IPR006597">
    <property type="entry name" value="Sel1-like"/>
</dbReference>
<dbReference type="Gene3D" id="1.25.40.10">
    <property type="entry name" value="Tetratricopeptide repeat domain"/>
    <property type="match status" value="1"/>
</dbReference>
<comment type="caution">
    <text evidence="1">The sequence shown here is derived from an EMBL/GenBank/DDBJ whole genome shotgun (WGS) entry which is preliminary data.</text>
</comment>
<proteinExistence type="predicted"/>
<evidence type="ECO:0000313" key="1">
    <source>
        <dbReference type="EMBL" id="MDR0184564.1"/>
    </source>
</evidence>
<reference evidence="1 2" key="1">
    <citation type="submission" date="2023-04" db="EMBL/GenBank/DDBJ databases">
        <title>Lysobacter sp. strain UC isolated from soil sample.</title>
        <authorList>
            <person name="Choksket S."/>
            <person name="Harshvardhan F."/>
            <person name="Rana R."/>
            <person name="Patil P.B."/>
            <person name="Korpole S."/>
        </authorList>
    </citation>
    <scope>NUCLEOTIDE SEQUENCE [LARGE SCALE GENOMIC DNA]</scope>
    <source>
        <strain evidence="1 2">UC</strain>
    </source>
</reference>
<accession>A0ABU1CHX9</accession>
<evidence type="ECO:0008006" key="3">
    <source>
        <dbReference type="Google" id="ProtNLM"/>
    </source>
</evidence>
<dbReference type="InterPro" id="IPR011990">
    <property type="entry name" value="TPR-like_helical_dom_sf"/>
</dbReference>
<dbReference type="SUPFAM" id="SSF81901">
    <property type="entry name" value="HCP-like"/>
    <property type="match status" value="1"/>
</dbReference>
<sequence length="242" mass="26716">METLASILIATALAAGPTAPSADAAHPVIASSDRMTREELDERTRMSANFPNELHRLYGSEAAGRGHWTTALQQFRLAARYADKYSQHRISLMYWHGVGVERDPALAYAWADLAAERLYPNFVVLREKMWMALDETERARALQVGQPLYDEYADEVAKPRLARAILAGVREITGSRTGFFDGRLQVIGPGGGPHFAGDPGNFDLAPMYAGWRRDPARYWAVEDAIWAAGSVEVGDAERAPGR</sequence>
<dbReference type="SMART" id="SM00671">
    <property type="entry name" value="SEL1"/>
    <property type="match status" value="1"/>
</dbReference>
<name>A0ABU1CHX9_9GAMM</name>